<accession>A0ABQ8U0G9</accession>
<dbReference type="EMBL" id="JAPMOS010000491">
    <property type="protein sequence ID" value="KAJ4452485.1"/>
    <property type="molecule type" value="Genomic_DNA"/>
</dbReference>
<organism evidence="2 3">
    <name type="scientific">Paratrimastix pyriformis</name>
    <dbReference type="NCBI Taxonomy" id="342808"/>
    <lineage>
        <taxon>Eukaryota</taxon>
        <taxon>Metamonada</taxon>
        <taxon>Preaxostyla</taxon>
        <taxon>Paratrimastigidae</taxon>
        <taxon>Paratrimastix</taxon>
    </lineage>
</organism>
<evidence type="ECO:0000259" key="1">
    <source>
        <dbReference type="Pfam" id="PF01798"/>
    </source>
</evidence>
<reference evidence="2" key="1">
    <citation type="journal article" date="2022" name="bioRxiv">
        <title>Genomics of Preaxostyla Flagellates Illuminates Evolutionary Transitions and the Path Towards Mitochondrial Loss.</title>
        <authorList>
            <person name="Novak L.V.F."/>
            <person name="Treitli S.C."/>
            <person name="Pyrih J."/>
            <person name="Halakuc P."/>
            <person name="Pipaliya S.V."/>
            <person name="Vacek V."/>
            <person name="Brzon O."/>
            <person name="Soukal P."/>
            <person name="Eme L."/>
            <person name="Dacks J.B."/>
            <person name="Karnkowska A."/>
            <person name="Elias M."/>
            <person name="Hampl V."/>
        </authorList>
    </citation>
    <scope>NUCLEOTIDE SEQUENCE</scope>
    <source>
        <strain evidence="2">RCP-MX</strain>
    </source>
</reference>
<sequence>MAAATNIGKVLPTDVFAELLRLCEDVLALDDARVQDVLALDDALAQDVLVLDDARVQSHAVHRAQPVGPWANIAAKLMAAAGGLDKLSRIPACNLQLSRIPACNLQNPRIICRIPASSAKSGQKDLNSTR</sequence>
<protein>
    <recommendedName>
        <fullName evidence="1">Nop domain-containing protein</fullName>
    </recommendedName>
</protein>
<dbReference type="Proteomes" id="UP001141327">
    <property type="component" value="Unassembled WGS sequence"/>
</dbReference>
<dbReference type="InterPro" id="IPR042239">
    <property type="entry name" value="Nop_C"/>
</dbReference>
<dbReference type="Gene3D" id="1.10.246.90">
    <property type="entry name" value="Nop domain"/>
    <property type="match status" value="1"/>
</dbReference>
<dbReference type="InterPro" id="IPR036070">
    <property type="entry name" value="Nop_dom_sf"/>
</dbReference>
<name>A0ABQ8U0G9_9EUKA</name>
<proteinExistence type="predicted"/>
<comment type="caution">
    <text evidence="2">The sequence shown here is derived from an EMBL/GenBank/DDBJ whole genome shotgun (WGS) entry which is preliminary data.</text>
</comment>
<feature type="domain" description="Nop" evidence="1">
    <location>
        <begin position="72"/>
        <end position="97"/>
    </location>
</feature>
<evidence type="ECO:0000313" key="2">
    <source>
        <dbReference type="EMBL" id="KAJ4452485.1"/>
    </source>
</evidence>
<keyword evidence="3" id="KW-1185">Reference proteome</keyword>
<dbReference type="SUPFAM" id="SSF89124">
    <property type="entry name" value="Nop domain"/>
    <property type="match status" value="1"/>
</dbReference>
<dbReference type="Pfam" id="PF01798">
    <property type="entry name" value="Nop"/>
    <property type="match status" value="1"/>
</dbReference>
<gene>
    <name evidence="2" type="ORF">PAPYR_13350</name>
</gene>
<dbReference type="InterPro" id="IPR002687">
    <property type="entry name" value="Nop_dom"/>
</dbReference>
<evidence type="ECO:0000313" key="3">
    <source>
        <dbReference type="Proteomes" id="UP001141327"/>
    </source>
</evidence>